<feature type="signal peptide" evidence="5">
    <location>
        <begin position="1"/>
        <end position="21"/>
    </location>
</feature>
<dbReference type="SUPFAM" id="SSF53822">
    <property type="entry name" value="Periplasmic binding protein-like I"/>
    <property type="match status" value="1"/>
</dbReference>
<comment type="subcellular location">
    <subcellularLocation>
        <location evidence="1">Membrane</location>
    </subcellularLocation>
</comment>
<proteinExistence type="predicted"/>
<evidence type="ECO:0000256" key="2">
    <source>
        <dbReference type="ARBA" id="ARBA00022692"/>
    </source>
</evidence>
<accession>A0A232FIR9</accession>
<dbReference type="Gene3D" id="3.40.50.2300">
    <property type="match status" value="1"/>
</dbReference>
<evidence type="ECO:0000313" key="7">
    <source>
        <dbReference type="EMBL" id="OXU30654.1"/>
    </source>
</evidence>
<gene>
    <name evidence="7" type="ORF">TSAR_007298</name>
</gene>
<keyword evidence="8" id="KW-1185">Reference proteome</keyword>
<reference evidence="7 8" key="1">
    <citation type="journal article" date="2017" name="Curr. Biol.">
        <title>The Evolution of Venom by Co-option of Single-Copy Genes.</title>
        <authorList>
            <person name="Martinson E.O."/>
            <person name="Mrinalini"/>
            <person name="Kelkar Y.D."/>
            <person name="Chang C.H."/>
            <person name="Werren J.H."/>
        </authorList>
    </citation>
    <scope>NUCLEOTIDE SEQUENCE [LARGE SCALE GENOMIC DNA]</scope>
    <source>
        <strain evidence="7 8">Alberta</strain>
        <tissue evidence="7">Whole body</tissue>
    </source>
</reference>
<dbReference type="EMBL" id="NNAY01000134">
    <property type="protein sequence ID" value="OXU30654.1"/>
    <property type="molecule type" value="Genomic_DNA"/>
</dbReference>
<organism evidence="7 8">
    <name type="scientific">Trichomalopsis sarcophagae</name>
    <dbReference type="NCBI Taxonomy" id="543379"/>
    <lineage>
        <taxon>Eukaryota</taxon>
        <taxon>Metazoa</taxon>
        <taxon>Ecdysozoa</taxon>
        <taxon>Arthropoda</taxon>
        <taxon>Hexapoda</taxon>
        <taxon>Insecta</taxon>
        <taxon>Pterygota</taxon>
        <taxon>Neoptera</taxon>
        <taxon>Endopterygota</taxon>
        <taxon>Hymenoptera</taxon>
        <taxon>Apocrita</taxon>
        <taxon>Proctotrupomorpha</taxon>
        <taxon>Chalcidoidea</taxon>
        <taxon>Pteromalidae</taxon>
        <taxon>Pteromalinae</taxon>
        <taxon>Trichomalopsis</taxon>
    </lineage>
</organism>
<comment type="caution">
    <text evidence="7">The sequence shown here is derived from an EMBL/GenBank/DDBJ whole genome shotgun (WGS) entry which is preliminary data.</text>
</comment>
<keyword evidence="3" id="KW-1133">Transmembrane helix</keyword>
<dbReference type="InterPro" id="IPR028082">
    <property type="entry name" value="Peripla_BP_I"/>
</dbReference>
<feature type="domain" description="Receptor ligand binding region" evidence="6">
    <location>
        <begin position="13"/>
        <end position="72"/>
    </location>
</feature>
<evidence type="ECO:0000256" key="4">
    <source>
        <dbReference type="ARBA" id="ARBA00023136"/>
    </source>
</evidence>
<evidence type="ECO:0000256" key="5">
    <source>
        <dbReference type="SAM" id="SignalP"/>
    </source>
</evidence>
<dbReference type="AlphaFoldDB" id="A0A232FIR9"/>
<dbReference type="GO" id="GO:0016020">
    <property type="term" value="C:membrane"/>
    <property type="evidence" value="ECO:0007669"/>
    <property type="project" value="UniProtKB-SubCell"/>
</dbReference>
<keyword evidence="4" id="KW-0472">Membrane</keyword>
<evidence type="ECO:0000259" key="6">
    <source>
        <dbReference type="Pfam" id="PF01094"/>
    </source>
</evidence>
<name>A0A232FIR9_9HYME</name>
<feature type="non-terminal residue" evidence="7">
    <location>
        <position position="74"/>
    </location>
</feature>
<protein>
    <recommendedName>
        <fullName evidence="6">Receptor ligand binding region domain-containing protein</fullName>
    </recommendedName>
</protein>
<keyword evidence="5" id="KW-0732">Signal</keyword>
<keyword evidence="2" id="KW-0812">Transmembrane</keyword>
<dbReference type="InterPro" id="IPR001828">
    <property type="entry name" value="ANF_lig-bd_rcpt"/>
</dbReference>
<sequence length="74" mass="8156">MVEFIAVLTLICELLADGVAAIFGPKFAQTRDIVSSIASRFNIPHIEFSFREIGENDTSANSINIYPSSKMYGK</sequence>
<evidence type="ECO:0000256" key="1">
    <source>
        <dbReference type="ARBA" id="ARBA00004370"/>
    </source>
</evidence>
<dbReference type="Pfam" id="PF01094">
    <property type="entry name" value="ANF_receptor"/>
    <property type="match status" value="1"/>
</dbReference>
<evidence type="ECO:0000313" key="8">
    <source>
        <dbReference type="Proteomes" id="UP000215335"/>
    </source>
</evidence>
<feature type="chain" id="PRO_5012940767" description="Receptor ligand binding region domain-containing protein" evidence="5">
    <location>
        <begin position="22"/>
        <end position="74"/>
    </location>
</feature>
<dbReference type="Proteomes" id="UP000215335">
    <property type="component" value="Unassembled WGS sequence"/>
</dbReference>
<evidence type="ECO:0000256" key="3">
    <source>
        <dbReference type="ARBA" id="ARBA00022989"/>
    </source>
</evidence>
<dbReference type="STRING" id="543379.A0A232FIR9"/>